<feature type="domain" description="p-hydroxybenzoic acid efflux pump subunit AaeA-like beta-barrel" evidence="4">
    <location>
        <begin position="298"/>
        <end position="383"/>
    </location>
</feature>
<feature type="compositionally biased region" description="Basic and acidic residues" evidence="1">
    <location>
        <begin position="23"/>
        <end position="35"/>
    </location>
</feature>
<evidence type="ECO:0000256" key="2">
    <source>
        <dbReference type="SAM" id="Phobius"/>
    </source>
</evidence>
<keyword evidence="2" id="KW-1133">Transmembrane helix</keyword>
<evidence type="ECO:0000259" key="3">
    <source>
        <dbReference type="Pfam" id="PF25917"/>
    </source>
</evidence>
<accession>A0A1C3UC66</accession>
<name>A0A1C3UC66_9HYPH</name>
<feature type="transmembrane region" description="Helical" evidence="2">
    <location>
        <begin position="57"/>
        <end position="74"/>
    </location>
</feature>
<dbReference type="Gene3D" id="2.40.30.170">
    <property type="match status" value="1"/>
</dbReference>
<dbReference type="InterPro" id="IPR050739">
    <property type="entry name" value="MFP"/>
</dbReference>
<keyword evidence="2" id="KW-0812">Transmembrane</keyword>
<proteinExistence type="predicted"/>
<keyword evidence="2" id="KW-0472">Membrane</keyword>
<evidence type="ECO:0000313" key="5">
    <source>
        <dbReference type="EMBL" id="SCB13058.1"/>
    </source>
</evidence>
<reference evidence="6" key="1">
    <citation type="submission" date="2016-08" db="EMBL/GenBank/DDBJ databases">
        <authorList>
            <person name="Varghese N."/>
            <person name="Submissions Spin"/>
        </authorList>
    </citation>
    <scope>NUCLEOTIDE SEQUENCE [LARGE SCALE GENOMIC DNA]</scope>
    <source>
        <strain evidence="6">HAMBI 2975</strain>
    </source>
</reference>
<evidence type="ECO:0000313" key="6">
    <source>
        <dbReference type="Proteomes" id="UP000199101"/>
    </source>
</evidence>
<dbReference type="SUPFAM" id="SSF111369">
    <property type="entry name" value="HlyD-like secretion proteins"/>
    <property type="match status" value="2"/>
</dbReference>
<feature type="region of interest" description="Disordered" evidence="1">
    <location>
        <begin position="1"/>
        <end position="49"/>
    </location>
</feature>
<dbReference type="InterPro" id="IPR058625">
    <property type="entry name" value="MdtA-like_BSH"/>
</dbReference>
<evidence type="ECO:0000256" key="1">
    <source>
        <dbReference type="SAM" id="MobiDB-lite"/>
    </source>
</evidence>
<evidence type="ECO:0000259" key="4">
    <source>
        <dbReference type="Pfam" id="PF25963"/>
    </source>
</evidence>
<dbReference type="GO" id="GO:0055085">
    <property type="term" value="P:transmembrane transport"/>
    <property type="evidence" value="ECO:0007669"/>
    <property type="project" value="InterPro"/>
</dbReference>
<dbReference type="EMBL" id="FMAG01000001">
    <property type="protein sequence ID" value="SCB13058.1"/>
    <property type="molecule type" value="Genomic_DNA"/>
</dbReference>
<gene>
    <name evidence="5" type="ORF">GA0061103_1893</name>
</gene>
<dbReference type="InterPro" id="IPR058634">
    <property type="entry name" value="AaeA-lik-b-barrel"/>
</dbReference>
<sequence length="399" mass="42191">MANNLHIVTSEGASSEAQGSVEAKAKEGITAEPRPEAPQGQAGGNAAAKRSKTPRRLIYGVGAIAIIAAAGYYGHDYWQNGRFEVSTDDAYVQADNSSIAPKISGYLAEVLVKDNETVKAGQPLARIDDRDFRAALDQAKADVAAAQATIQAEQASLDIQQSTIAAARATLDVDRANETFAEQNNKRYASLASNGYAAVQTAQQAASQIAAAQASIVRDTATLEGAVKQVALLKAQIAQATAALQKSQAVQHQAELNLSYATIMAPVDGTVGNRTLRIGQYVQVGTQLMSLVPTDQAYVVANYKETQLTNVHAGQPVDIEVDMFPGKIFHGHVDSLAPASGQEFALLPPDNATGNFTKVVQRIPVRIALDPQTMNDGELRPGMSVEPSINTKADAAQRN</sequence>
<dbReference type="Pfam" id="PF25963">
    <property type="entry name" value="Beta-barrel_AAEA"/>
    <property type="match status" value="1"/>
</dbReference>
<feature type="domain" description="Multidrug resistance protein MdtA-like barrel-sandwich hybrid" evidence="3">
    <location>
        <begin position="98"/>
        <end position="292"/>
    </location>
</feature>
<protein>
    <submittedName>
        <fullName evidence="5">Membrane fusion protein, multidrug efflux system</fullName>
    </submittedName>
</protein>
<organism evidence="5 6">
    <name type="scientific">Rhizobium multihospitium</name>
    <dbReference type="NCBI Taxonomy" id="410764"/>
    <lineage>
        <taxon>Bacteria</taxon>
        <taxon>Pseudomonadati</taxon>
        <taxon>Pseudomonadota</taxon>
        <taxon>Alphaproteobacteria</taxon>
        <taxon>Hyphomicrobiales</taxon>
        <taxon>Rhizobiaceae</taxon>
        <taxon>Rhizobium/Agrobacterium group</taxon>
        <taxon>Rhizobium</taxon>
    </lineage>
</organism>
<dbReference type="AlphaFoldDB" id="A0A1C3UC66"/>
<dbReference type="PANTHER" id="PTHR30386">
    <property type="entry name" value="MEMBRANE FUSION SUBUNIT OF EMRAB-TOLC MULTIDRUG EFFLUX PUMP"/>
    <property type="match status" value="1"/>
</dbReference>
<dbReference type="Gene3D" id="1.10.287.470">
    <property type="entry name" value="Helix hairpin bin"/>
    <property type="match status" value="1"/>
</dbReference>
<feature type="compositionally biased region" description="Polar residues" evidence="1">
    <location>
        <begin position="1"/>
        <end position="18"/>
    </location>
</feature>
<dbReference type="STRING" id="410764.GA0061103_1893"/>
<dbReference type="Proteomes" id="UP000199101">
    <property type="component" value="Unassembled WGS sequence"/>
</dbReference>
<keyword evidence="6" id="KW-1185">Reference proteome</keyword>
<dbReference type="PANTHER" id="PTHR30386:SF24">
    <property type="entry name" value="MULTIDRUG RESISTANCE EFFLUX PUMP"/>
    <property type="match status" value="1"/>
</dbReference>
<dbReference type="PRINTS" id="PR01490">
    <property type="entry name" value="RTXTOXIND"/>
</dbReference>
<dbReference type="Gene3D" id="2.40.50.100">
    <property type="match status" value="1"/>
</dbReference>
<feature type="compositionally biased region" description="Low complexity" evidence="1">
    <location>
        <begin position="37"/>
        <end position="48"/>
    </location>
</feature>
<dbReference type="Pfam" id="PF25917">
    <property type="entry name" value="BSH_RND"/>
    <property type="match status" value="1"/>
</dbReference>
<feature type="region of interest" description="Disordered" evidence="1">
    <location>
        <begin position="374"/>
        <end position="399"/>
    </location>
</feature>
<dbReference type="RefSeq" id="WP_092707375.1">
    <property type="nucleotide sequence ID" value="NZ_FMAG01000001.1"/>
</dbReference>
<dbReference type="OrthoDB" id="9811754at2"/>